<dbReference type="PANTHER" id="PTHR23048">
    <property type="entry name" value="MYOSIN LIGHT CHAIN 1, 3"/>
    <property type="match status" value="1"/>
</dbReference>
<feature type="domain" description="EF-hand" evidence="5">
    <location>
        <begin position="167"/>
        <end position="200"/>
    </location>
</feature>
<dbReference type="GO" id="GO:0016460">
    <property type="term" value="C:myosin II complex"/>
    <property type="evidence" value="ECO:0007669"/>
    <property type="project" value="TreeGrafter"/>
</dbReference>
<dbReference type="GO" id="GO:0005509">
    <property type="term" value="F:calcium ion binding"/>
    <property type="evidence" value="ECO:0007669"/>
    <property type="project" value="InterPro"/>
</dbReference>
<keyword evidence="3" id="KW-0106">Calcium</keyword>
<feature type="domain" description="EF-hand" evidence="5">
    <location>
        <begin position="131"/>
        <end position="166"/>
    </location>
</feature>
<evidence type="ECO:0000256" key="1">
    <source>
        <dbReference type="ARBA" id="ARBA00022723"/>
    </source>
</evidence>
<dbReference type="SUPFAM" id="SSF47473">
    <property type="entry name" value="EF-hand"/>
    <property type="match status" value="1"/>
</dbReference>
<name>A0A0V0JB86_SCHSO</name>
<evidence type="ECO:0000313" key="6">
    <source>
        <dbReference type="EMBL" id="JAP62340.1"/>
    </source>
</evidence>
<dbReference type="InterPro" id="IPR002048">
    <property type="entry name" value="EF_hand_dom"/>
</dbReference>
<feature type="compositionally biased region" description="Low complexity" evidence="4">
    <location>
        <begin position="35"/>
        <end position="47"/>
    </location>
</feature>
<proteinExistence type="predicted"/>
<dbReference type="PANTHER" id="PTHR23048:SF0">
    <property type="entry name" value="CALMODULIN LIKE 3"/>
    <property type="match status" value="1"/>
</dbReference>
<dbReference type="SMART" id="SM00054">
    <property type="entry name" value="EFh"/>
    <property type="match status" value="4"/>
</dbReference>
<dbReference type="FunFam" id="1.10.238.10:FF:000181">
    <property type="entry name" value="CALML5 isoform 1"/>
    <property type="match status" value="1"/>
</dbReference>
<feature type="domain" description="EF-hand" evidence="5">
    <location>
        <begin position="59"/>
        <end position="94"/>
    </location>
</feature>
<dbReference type="PROSITE" id="PS50222">
    <property type="entry name" value="EF_HAND_2"/>
    <property type="match status" value="4"/>
</dbReference>
<dbReference type="InterPro" id="IPR011992">
    <property type="entry name" value="EF-hand-dom_pair"/>
</dbReference>
<accession>A0A0V0JB86</accession>
<dbReference type="Pfam" id="PF13499">
    <property type="entry name" value="EF-hand_7"/>
    <property type="match status" value="2"/>
</dbReference>
<protein>
    <submittedName>
        <fullName evidence="6">Calmodulin</fullName>
    </submittedName>
</protein>
<dbReference type="EMBL" id="GEEE01000885">
    <property type="protein sequence ID" value="JAP62340.1"/>
    <property type="molecule type" value="Transcribed_RNA"/>
</dbReference>
<gene>
    <name evidence="6" type="primary">CALM</name>
    <name evidence="6" type="ORF">TR86930</name>
</gene>
<evidence type="ECO:0000256" key="4">
    <source>
        <dbReference type="SAM" id="MobiDB-lite"/>
    </source>
</evidence>
<dbReference type="InterPro" id="IPR018247">
    <property type="entry name" value="EF_Hand_1_Ca_BS"/>
</dbReference>
<reference evidence="6" key="1">
    <citation type="submission" date="2016-01" db="EMBL/GenBank/DDBJ databases">
        <title>Reference transcriptome for the parasite Schistocephalus solidus: insights into the molecular evolution of parasitism.</title>
        <authorList>
            <person name="Hebert F.O."/>
            <person name="Grambauer S."/>
            <person name="Barber I."/>
            <person name="Landry C.R."/>
            <person name="Aubin-Horth N."/>
        </authorList>
    </citation>
    <scope>NUCLEOTIDE SEQUENCE</scope>
</reference>
<dbReference type="InterPro" id="IPR050230">
    <property type="entry name" value="CALM/Myosin/TropC-like"/>
</dbReference>
<dbReference type="AlphaFoldDB" id="A0A0V0JB86"/>
<evidence type="ECO:0000256" key="2">
    <source>
        <dbReference type="ARBA" id="ARBA00022737"/>
    </source>
</evidence>
<dbReference type="FunFam" id="1.10.238.10:FF:000251">
    <property type="entry name" value="Calmodulin-related protein 97A"/>
    <property type="match status" value="1"/>
</dbReference>
<dbReference type="PRINTS" id="PR00450">
    <property type="entry name" value="RECOVERIN"/>
</dbReference>
<evidence type="ECO:0000256" key="3">
    <source>
        <dbReference type="ARBA" id="ARBA00022837"/>
    </source>
</evidence>
<dbReference type="PROSITE" id="PS00018">
    <property type="entry name" value="EF_HAND_1"/>
    <property type="match status" value="4"/>
</dbReference>
<organism evidence="6">
    <name type="scientific">Schistocephalus solidus</name>
    <name type="common">Tapeworm</name>
    <dbReference type="NCBI Taxonomy" id="70667"/>
    <lineage>
        <taxon>Eukaryota</taxon>
        <taxon>Metazoa</taxon>
        <taxon>Spiralia</taxon>
        <taxon>Lophotrochozoa</taxon>
        <taxon>Platyhelminthes</taxon>
        <taxon>Cestoda</taxon>
        <taxon>Eucestoda</taxon>
        <taxon>Diphyllobothriidea</taxon>
        <taxon>Diphyllobothriidae</taxon>
        <taxon>Schistocephalus</taxon>
    </lineage>
</organism>
<feature type="compositionally biased region" description="Polar residues" evidence="4">
    <location>
        <begin position="23"/>
        <end position="34"/>
    </location>
</feature>
<keyword evidence="1" id="KW-0479">Metal-binding</keyword>
<dbReference type="CDD" id="cd00051">
    <property type="entry name" value="EFh"/>
    <property type="match status" value="2"/>
</dbReference>
<dbReference type="Gene3D" id="1.10.238.10">
    <property type="entry name" value="EF-hand"/>
    <property type="match status" value="2"/>
</dbReference>
<sequence>MCLNFFRSKSSKGGKFKGEVLTASPTPAHTKSTASPKKNMSKSPMNKKTVKPPAVVTEEQMEEYKESFDLFDKNGDGRISKMELKSVMKSLGQNPTQAEIDQMVKEVDTNSDGEIDFSEFVSMMSKQKPTSCEDKMREAFNVFDQDRNGFITVEEMRQVMQTLGQNLTEEEIKLMIQEADKDGDGQVNFEEFKSVMCARG</sequence>
<feature type="domain" description="EF-hand" evidence="5">
    <location>
        <begin position="95"/>
        <end position="130"/>
    </location>
</feature>
<evidence type="ECO:0000259" key="5">
    <source>
        <dbReference type="PROSITE" id="PS50222"/>
    </source>
</evidence>
<keyword evidence="2" id="KW-0677">Repeat</keyword>
<feature type="region of interest" description="Disordered" evidence="4">
    <location>
        <begin position="1"/>
        <end position="55"/>
    </location>
</feature>